<dbReference type="Pfam" id="PF13173">
    <property type="entry name" value="AAA_14"/>
    <property type="match status" value="1"/>
</dbReference>
<accession>A0A1F5ZTI4</accession>
<sequence>MLGKDLLKTIITDNQLRAIPKTWKRTLKIPLDSGKIITLAGVRRSGKTYHLFNLLNELKKLGLSKEQILYMNFEDERFLLETNELNLILQSYQELYPQLDLRKCYFFFDEIQEVKGWEKFISRLYSTVTKNIFITGSNATLLSKEIATALRGRTITFEVFTLSFREFISIVSPTINRNSSQGQAKLINLFEQFMHQGGFPELLKQNDELKEKILQEYFNTMVLRDLIERYHISQASILKYFCKRAVGNSASEFSVHKIYNELKSQGYRVGKDALYSYQEYVEAIYLMRFISKYSSSTLKSEMSQKKSYVIDQGLGAALDYKFSQDKGRLLETTVALELLKQDKQISYAQNGSECDFVVIEKGHVVQAIQVTLDLTNPSTREREIKGLVQACQNFNLKSGTILTFDQTEQLDNENIQIKVLPVWKYFLS</sequence>
<dbReference type="PANTHER" id="PTHR33295">
    <property type="entry name" value="ATPASE"/>
    <property type="match status" value="1"/>
</dbReference>
<gene>
    <name evidence="3" type="ORF">A3D77_01290</name>
</gene>
<name>A0A1F5ZTI4_9BACT</name>
<dbReference type="Proteomes" id="UP000176923">
    <property type="component" value="Unassembled WGS sequence"/>
</dbReference>
<protein>
    <recommendedName>
        <fullName evidence="5">ATPase</fullName>
    </recommendedName>
</protein>
<dbReference type="STRING" id="1798382.A3D77_01290"/>
<dbReference type="Pfam" id="PF13635">
    <property type="entry name" value="DUF4143"/>
    <property type="match status" value="1"/>
</dbReference>
<reference evidence="3 4" key="1">
    <citation type="journal article" date="2016" name="Nat. Commun.">
        <title>Thousands of microbial genomes shed light on interconnected biogeochemical processes in an aquifer system.</title>
        <authorList>
            <person name="Anantharaman K."/>
            <person name="Brown C.T."/>
            <person name="Hug L.A."/>
            <person name="Sharon I."/>
            <person name="Castelle C.J."/>
            <person name="Probst A.J."/>
            <person name="Thomas B.C."/>
            <person name="Singh A."/>
            <person name="Wilkins M.J."/>
            <person name="Karaoz U."/>
            <person name="Brodie E.L."/>
            <person name="Williams K.H."/>
            <person name="Hubbard S.S."/>
            <person name="Banfield J.F."/>
        </authorList>
    </citation>
    <scope>NUCLEOTIDE SEQUENCE [LARGE SCALE GENOMIC DNA]</scope>
</reference>
<organism evidence="3 4">
    <name type="scientific">Candidatus Gottesmanbacteria bacterium RIFCSPHIGHO2_02_FULL_39_11</name>
    <dbReference type="NCBI Taxonomy" id="1798382"/>
    <lineage>
        <taxon>Bacteria</taxon>
        <taxon>Candidatus Gottesmaniibacteriota</taxon>
    </lineage>
</organism>
<evidence type="ECO:0000259" key="2">
    <source>
        <dbReference type="Pfam" id="PF13635"/>
    </source>
</evidence>
<feature type="domain" description="DUF4143" evidence="2">
    <location>
        <begin position="224"/>
        <end position="370"/>
    </location>
</feature>
<dbReference type="EMBL" id="MFJL01000019">
    <property type="protein sequence ID" value="OGG15644.1"/>
    <property type="molecule type" value="Genomic_DNA"/>
</dbReference>
<proteinExistence type="predicted"/>
<evidence type="ECO:0000313" key="4">
    <source>
        <dbReference type="Proteomes" id="UP000176923"/>
    </source>
</evidence>
<dbReference type="PANTHER" id="PTHR33295:SF8">
    <property type="entry name" value="AAA+ ATPASE DOMAIN-CONTAINING PROTEIN"/>
    <property type="match status" value="1"/>
</dbReference>
<dbReference type="AlphaFoldDB" id="A0A1F5ZTI4"/>
<evidence type="ECO:0000313" key="3">
    <source>
        <dbReference type="EMBL" id="OGG15644.1"/>
    </source>
</evidence>
<feature type="domain" description="AAA" evidence="1">
    <location>
        <begin position="34"/>
        <end position="167"/>
    </location>
</feature>
<dbReference type="InterPro" id="IPR041682">
    <property type="entry name" value="AAA_14"/>
</dbReference>
<dbReference type="InterPro" id="IPR025420">
    <property type="entry name" value="DUF4143"/>
</dbReference>
<dbReference type="InterPro" id="IPR027417">
    <property type="entry name" value="P-loop_NTPase"/>
</dbReference>
<evidence type="ECO:0000259" key="1">
    <source>
        <dbReference type="Pfam" id="PF13173"/>
    </source>
</evidence>
<comment type="caution">
    <text evidence="3">The sequence shown here is derived from an EMBL/GenBank/DDBJ whole genome shotgun (WGS) entry which is preliminary data.</text>
</comment>
<dbReference type="SUPFAM" id="SSF52540">
    <property type="entry name" value="P-loop containing nucleoside triphosphate hydrolases"/>
    <property type="match status" value="1"/>
</dbReference>
<evidence type="ECO:0008006" key="5">
    <source>
        <dbReference type="Google" id="ProtNLM"/>
    </source>
</evidence>